<dbReference type="AlphaFoldDB" id="A0A0G0Q2I7"/>
<keyword evidence="1" id="KW-0472">Membrane</keyword>
<feature type="transmembrane region" description="Helical" evidence="1">
    <location>
        <begin position="230"/>
        <end position="251"/>
    </location>
</feature>
<evidence type="ECO:0000256" key="1">
    <source>
        <dbReference type="SAM" id="Phobius"/>
    </source>
</evidence>
<dbReference type="Proteomes" id="UP000034539">
    <property type="component" value="Unassembled WGS sequence"/>
</dbReference>
<gene>
    <name evidence="3" type="ORF">UT63_C0003G0054</name>
</gene>
<organism evidence="3 4">
    <name type="scientific">Candidatus Gottesmanbacteria bacterium GW2011_GWC2_39_8</name>
    <dbReference type="NCBI Taxonomy" id="1618450"/>
    <lineage>
        <taxon>Bacteria</taxon>
        <taxon>Candidatus Gottesmaniibacteriota</taxon>
    </lineage>
</organism>
<dbReference type="SUPFAM" id="SSF55797">
    <property type="entry name" value="PR-1-like"/>
    <property type="match status" value="1"/>
</dbReference>
<keyword evidence="1" id="KW-0812">Transmembrane</keyword>
<proteinExistence type="predicted"/>
<accession>A0A0G0Q2I7</accession>
<comment type="caution">
    <text evidence="3">The sequence shown here is derived from an EMBL/GenBank/DDBJ whole genome shotgun (WGS) entry which is preliminary data.</text>
</comment>
<name>A0A0G0Q2I7_9BACT</name>
<dbReference type="InterPro" id="IPR035940">
    <property type="entry name" value="CAP_sf"/>
</dbReference>
<feature type="transmembrane region" description="Helical" evidence="1">
    <location>
        <begin position="198"/>
        <end position="218"/>
    </location>
</feature>
<evidence type="ECO:0000313" key="3">
    <source>
        <dbReference type="EMBL" id="KKR34338.1"/>
    </source>
</evidence>
<dbReference type="PANTHER" id="PTHR31157:SF1">
    <property type="entry name" value="SCP DOMAIN-CONTAINING PROTEIN"/>
    <property type="match status" value="1"/>
</dbReference>
<dbReference type="CDD" id="cd05379">
    <property type="entry name" value="CAP_bacterial"/>
    <property type="match status" value="1"/>
</dbReference>
<evidence type="ECO:0000259" key="2">
    <source>
        <dbReference type="Pfam" id="PF00188"/>
    </source>
</evidence>
<protein>
    <recommendedName>
        <fullName evidence="2">SCP domain-containing protein</fullName>
    </recommendedName>
</protein>
<dbReference type="InterPro" id="IPR014044">
    <property type="entry name" value="CAP_dom"/>
</dbReference>
<keyword evidence="1" id="KW-1133">Transmembrane helix</keyword>
<feature type="domain" description="SCP" evidence="2">
    <location>
        <begin position="14"/>
        <end position="131"/>
    </location>
</feature>
<sequence>MLGVTSDITVDRLLALINQKRTETGLGVLTLSADLSMAAAEKAGDMLAKDYWAHYAPDGKTPWDFITDAGFKYLYAGENLAKDFGDADAVVSAWMNSPTHKANIMKPEYKEIGFAVSSGKLAGNDTILVVQFFGTRTPNAEAEVSGASTSIATPIPARNVNELAVLPTVVPIVQTVADSNIKVSKNGGRVNFLTTKNMSLIFTFFLMILLVADSIFIWRKKSVRISGHNAAHVIFLFILILSIVLNGTGAIL</sequence>
<dbReference type="Pfam" id="PF00188">
    <property type="entry name" value="CAP"/>
    <property type="match status" value="1"/>
</dbReference>
<dbReference type="PANTHER" id="PTHR31157">
    <property type="entry name" value="SCP DOMAIN-CONTAINING PROTEIN"/>
    <property type="match status" value="1"/>
</dbReference>
<dbReference type="Gene3D" id="3.40.33.10">
    <property type="entry name" value="CAP"/>
    <property type="match status" value="1"/>
</dbReference>
<dbReference type="EMBL" id="LBXN01000003">
    <property type="protein sequence ID" value="KKR34338.1"/>
    <property type="molecule type" value="Genomic_DNA"/>
</dbReference>
<reference evidence="3 4" key="1">
    <citation type="journal article" date="2015" name="Nature">
        <title>rRNA introns, odd ribosomes, and small enigmatic genomes across a large radiation of phyla.</title>
        <authorList>
            <person name="Brown C.T."/>
            <person name="Hug L.A."/>
            <person name="Thomas B.C."/>
            <person name="Sharon I."/>
            <person name="Castelle C.J."/>
            <person name="Singh A."/>
            <person name="Wilkins M.J."/>
            <person name="Williams K.H."/>
            <person name="Banfield J.F."/>
        </authorList>
    </citation>
    <scope>NUCLEOTIDE SEQUENCE [LARGE SCALE GENOMIC DNA]</scope>
</reference>
<evidence type="ECO:0000313" key="4">
    <source>
        <dbReference type="Proteomes" id="UP000034539"/>
    </source>
</evidence>